<dbReference type="RefSeq" id="WP_135224524.1">
    <property type="nucleotide sequence ID" value="NZ_CP132508.1"/>
</dbReference>
<dbReference type="PANTHER" id="PTHR12934">
    <property type="entry name" value="50S RIBOSOMAL PROTEIN L15"/>
    <property type="match status" value="1"/>
</dbReference>
<organism evidence="9 10">
    <name type="scientific">Thermaerobacter composti</name>
    <dbReference type="NCBI Taxonomy" id="554949"/>
    <lineage>
        <taxon>Bacteria</taxon>
        <taxon>Bacillati</taxon>
        <taxon>Bacillota</taxon>
        <taxon>Clostridia</taxon>
        <taxon>Eubacteriales</taxon>
        <taxon>Clostridiales Family XVII. Incertae Sedis</taxon>
        <taxon>Thermaerobacter</taxon>
    </lineage>
</organism>
<dbReference type="PANTHER" id="PTHR12934:SF11">
    <property type="entry name" value="LARGE RIBOSOMAL SUBUNIT PROTEIN UL15M"/>
    <property type="match status" value="1"/>
</dbReference>
<evidence type="ECO:0000256" key="4">
    <source>
        <dbReference type="ARBA" id="ARBA00023274"/>
    </source>
</evidence>
<dbReference type="InterPro" id="IPR036227">
    <property type="entry name" value="Ribosomal_uL15/eL18_sf"/>
</dbReference>
<dbReference type="PROSITE" id="PS00475">
    <property type="entry name" value="RIBOSOMAL_L15"/>
    <property type="match status" value="1"/>
</dbReference>
<dbReference type="Pfam" id="PF00828">
    <property type="entry name" value="Ribosomal_L27A"/>
    <property type="match status" value="1"/>
</dbReference>
<sequence length="148" mass="15802">MAGLHQLKPAPGARRRPKRVGRGIGSGHGKTAGRGTKGQKARSGGAKGPGFEGGQMPLHRRIPKRGFTNAPFRKEYAVINVEDLNRFEPGTEVTPELLQEHGLIKKGRDGVKVLGDGEIKVALTVRAHKFSASARAKIEQAGGRAEVI</sequence>
<dbReference type="Proteomes" id="UP001304683">
    <property type="component" value="Chromosome"/>
</dbReference>
<comment type="subunit">
    <text evidence="5">Part of the 50S ribosomal subunit.</text>
</comment>
<gene>
    <name evidence="5 9" type="primary">rplO</name>
    <name evidence="9" type="ORF">Q5761_11850</name>
</gene>
<evidence type="ECO:0000256" key="5">
    <source>
        <dbReference type="HAMAP-Rule" id="MF_01341"/>
    </source>
</evidence>
<comment type="function">
    <text evidence="5">Binds to the 23S rRNA.</text>
</comment>
<dbReference type="NCBIfam" id="TIGR01071">
    <property type="entry name" value="rplO_bact"/>
    <property type="match status" value="1"/>
</dbReference>
<comment type="similarity">
    <text evidence="1 5 6">Belongs to the universal ribosomal protein uL15 family.</text>
</comment>
<dbReference type="InterPro" id="IPR001196">
    <property type="entry name" value="Ribosomal_uL15_CS"/>
</dbReference>
<evidence type="ECO:0000256" key="2">
    <source>
        <dbReference type="ARBA" id="ARBA00022884"/>
    </source>
</evidence>
<keyword evidence="5" id="KW-0699">rRNA-binding</keyword>
<keyword evidence="2 5" id="KW-0694">RNA-binding</keyword>
<evidence type="ECO:0000256" key="6">
    <source>
        <dbReference type="RuleBase" id="RU003888"/>
    </source>
</evidence>
<keyword evidence="10" id="KW-1185">Reference proteome</keyword>
<accession>A0ABZ0QRL5</accession>
<evidence type="ECO:0000256" key="3">
    <source>
        <dbReference type="ARBA" id="ARBA00022980"/>
    </source>
</evidence>
<dbReference type="Gene3D" id="3.100.10.10">
    <property type="match status" value="1"/>
</dbReference>
<dbReference type="InterPro" id="IPR005749">
    <property type="entry name" value="Ribosomal_uL15_bac-type"/>
</dbReference>
<feature type="domain" description="Large ribosomal subunit protein uL15/eL18" evidence="8">
    <location>
        <begin position="78"/>
        <end position="145"/>
    </location>
</feature>
<feature type="compositionally biased region" description="Gly residues" evidence="7">
    <location>
        <begin position="22"/>
        <end position="36"/>
    </location>
</feature>
<dbReference type="GO" id="GO:0005840">
    <property type="term" value="C:ribosome"/>
    <property type="evidence" value="ECO:0007669"/>
    <property type="project" value="UniProtKB-KW"/>
</dbReference>
<evidence type="ECO:0000259" key="8">
    <source>
        <dbReference type="Pfam" id="PF00828"/>
    </source>
</evidence>
<dbReference type="HAMAP" id="MF_01341">
    <property type="entry name" value="Ribosomal_uL15"/>
    <property type="match status" value="1"/>
</dbReference>
<dbReference type="InterPro" id="IPR030878">
    <property type="entry name" value="Ribosomal_uL15"/>
</dbReference>
<proteinExistence type="inferred from homology"/>
<evidence type="ECO:0000313" key="10">
    <source>
        <dbReference type="Proteomes" id="UP001304683"/>
    </source>
</evidence>
<dbReference type="SUPFAM" id="SSF52080">
    <property type="entry name" value="Ribosomal proteins L15p and L18e"/>
    <property type="match status" value="1"/>
</dbReference>
<evidence type="ECO:0000256" key="1">
    <source>
        <dbReference type="ARBA" id="ARBA00007320"/>
    </source>
</evidence>
<feature type="region of interest" description="Disordered" evidence="7">
    <location>
        <begin position="1"/>
        <end position="67"/>
    </location>
</feature>
<evidence type="ECO:0000256" key="7">
    <source>
        <dbReference type="SAM" id="MobiDB-lite"/>
    </source>
</evidence>
<dbReference type="EMBL" id="CP132508">
    <property type="protein sequence ID" value="WPD19025.1"/>
    <property type="molecule type" value="Genomic_DNA"/>
</dbReference>
<dbReference type="InterPro" id="IPR021131">
    <property type="entry name" value="Ribosomal_uL15/eL18"/>
</dbReference>
<keyword evidence="4 5" id="KW-0687">Ribonucleoprotein</keyword>
<reference evidence="9 10" key="1">
    <citation type="submission" date="2023-08" db="EMBL/GenBank/DDBJ databases">
        <title>Genome sequence of Thermaerobacter compostii strain Ins1, a spore-forming filamentous bacterium isolated from a deep geothermal reservoir.</title>
        <authorList>
            <person name="Bregnard D."/>
            <person name="Gonzalez D."/>
            <person name="Junier P."/>
        </authorList>
    </citation>
    <scope>NUCLEOTIDE SEQUENCE [LARGE SCALE GENOMIC DNA]</scope>
    <source>
        <strain evidence="9 10">Ins1</strain>
    </source>
</reference>
<protein>
    <recommendedName>
        <fullName evidence="5">Large ribosomal subunit protein uL15</fullName>
    </recommendedName>
</protein>
<evidence type="ECO:0000313" key="9">
    <source>
        <dbReference type="EMBL" id="WPD19025.1"/>
    </source>
</evidence>
<name>A0ABZ0QRL5_9FIRM</name>
<keyword evidence="3 5" id="KW-0689">Ribosomal protein</keyword>